<evidence type="ECO:0000256" key="3">
    <source>
        <dbReference type="ARBA" id="ARBA00022692"/>
    </source>
</evidence>
<dbReference type="InterPro" id="IPR002898">
    <property type="entry name" value="MotA_ExbB_proton_chnl"/>
</dbReference>
<dbReference type="GO" id="GO:0005886">
    <property type="term" value="C:plasma membrane"/>
    <property type="evidence" value="ECO:0007669"/>
    <property type="project" value="UniProtKB-SubCell"/>
</dbReference>
<evidence type="ECO:0000313" key="10">
    <source>
        <dbReference type="EMBL" id="PYC49109.1"/>
    </source>
</evidence>
<dbReference type="Proteomes" id="UP000248012">
    <property type="component" value="Unassembled WGS sequence"/>
</dbReference>
<keyword evidence="10" id="KW-0969">Cilium</keyword>
<protein>
    <submittedName>
        <fullName evidence="10">Flagellar motor protein MotA</fullName>
    </submittedName>
</protein>
<dbReference type="Pfam" id="PF01618">
    <property type="entry name" value="MotA_ExbB"/>
    <property type="match status" value="1"/>
</dbReference>
<gene>
    <name evidence="10" type="ORF">DI396_03405</name>
</gene>
<evidence type="ECO:0000256" key="5">
    <source>
        <dbReference type="ARBA" id="ARBA00023136"/>
    </source>
</evidence>
<comment type="caution">
    <text evidence="10">The sequence shown here is derived from an EMBL/GenBank/DDBJ whole genome shotgun (WGS) entry which is preliminary data.</text>
</comment>
<name>A0A2V4MUE9_9RHOB</name>
<organism evidence="10 11">
    <name type="scientific">Litorivita pollutaquae</name>
    <dbReference type="NCBI Taxonomy" id="2200892"/>
    <lineage>
        <taxon>Bacteria</taxon>
        <taxon>Pseudomonadati</taxon>
        <taxon>Pseudomonadota</taxon>
        <taxon>Alphaproteobacteria</taxon>
        <taxon>Rhodobacterales</taxon>
        <taxon>Paracoccaceae</taxon>
        <taxon>Litorivita</taxon>
    </lineage>
</organism>
<evidence type="ECO:0000256" key="4">
    <source>
        <dbReference type="ARBA" id="ARBA00022989"/>
    </source>
</evidence>
<dbReference type="AlphaFoldDB" id="A0A2V4MUE9"/>
<reference evidence="10 11" key="1">
    <citation type="submission" date="2018-05" db="EMBL/GenBank/DDBJ databases">
        <title>Oceanovita maritima gen. nov., sp. nov., a marine bacterium in the family Rhodobacteraceae isolated from surface seawater of Lundu port Xiamen, China.</title>
        <authorList>
            <person name="Hetharua B.H."/>
            <person name="Min D."/>
            <person name="Liao H."/>
            <person name="Tian Y."/>
        </authorList>
    </citation>
    <scope>NUCLEOTIDE SEQUENCE [LARGE SCALE GENOMIC DNA]</scope>
    <source>
        <strain evidence="10 11">FSX-11</strain>
    </source>
</reference>
<keyword evidence="6" id="KW-0653">Protein transport</keyword>
<dbReference type="EMBL" id="QFVT01000002">
    <property type="protein sequence ID" value="PYC49109.1"/>
    <property type="molecule type" value="Genomic_DNA"/>
</dbReference>
<feature type="chain" id="PRO_5015841811" evidence="8">
    <location>
        <begin position="22"/>
        <end position="368"/>
    </location>
</feature>
<keyword evidence="10" id="KW-0282">Flagellum</keyword>
<dbReference type="RefSeq" id="WP_110794685.1">
    <property type="nucleotide sequence ID" value="NZ_KZ826481.1"/>
</dbReference>
<dbReference type="PANTHER" id="PTHR30625">
    <property type="entry name" value="PROTEIN TOLQ"/>
    <property type="match status" value="1"/>
</dbReference>
<evidence type="ECO:0000259" key="9">
    <source>
        <dbReference type="Pfam" id="PF01618"/>
    </source>
</evidence>
<sequence>MTTRHGLSKILCLALSGVAMAGLLLTAAPVAAQNVPVPPEAPATGTVPEAAQTGAAQDAPAASLVAPLPQTPAAPQLAPSKSLRTQSDELAEVSARENIVAEPAAGGASGLQEDEIQADAAAQDIVPAPDPVAPLRGALSRAQGALETGGPAIWAIAMLSVVTVALILWKTWRLVLMGAWSRRISAQAVAQWEAGDAEGALALVTPRRGLRSRFCTAMMQGVRNRPAGAAREDATRVAREILSGASGGLRALDLIATIAPLLGLLGTVLGMIAAFQALQEAGSRADPALLAGGIWEALLTTAAGMAVAIPASVALTWFEAVIDRVREDMESFAARIFVHEAGMIASGSEASEAGGRTATKGQAALVAQ</sequence>
<dbReference type="GO" id="GO:0017038">
    <property type="term" value="P:protein import"/>
    <property type="evidence" value="ECO:0007669"/>
    <property type="project" value="TreeGrafter"/>
</dbReference>
<feature type="transmembrane region" description="Helical" evidence="7">
    <location>
        <begin position="152"/>
        <end position="172"/>
    </location>
</feature>
<feature type="domain" description="MotA/TolQ/ExbB proton channel" evidence="9">
    <location>
        <begin position="225"/>
        <end position="330"/>
    </location>
</feature>
<comment type="similarity">
    <text evidence="6">Belongs to the exbB/tolQ family.</text>
</comment>
<dbReference type="InterPro" id="IPR050790">
    <property type="entry name" value="ExbB/TolQ_transport"/>
</dbReference>
<accession>A0A2V4MUE9</accession>
<feature type="transmembrane region" description="Helical" evidence="7">
    <location>
        <begin position="297"/>
        <end position="318"/>
    </location>
</feature>
<dbReference type="OrthoDB" id="4045at2"/>
<feature type="transmembrane region" description="Helical" evidence="7">
    <location>
        <begin position="254"/>
        <end position="277"/>
    </location>
</feature>
<proteinExistence type="inferred from homology"/>
<dbReference type="PANTHER" id="PTHR30625:SF11">
    <property type="entry name" value="MOTA_TOLQ_EXBB PROTON CHANNEL DOMAIN-CONTAINING PROTEIN"/>
    <property type="match status" value="1"/>
</dbReference>
<keyword evidence="4 7" id="KW-1133">Transmembrane helix</keyword>
<evidence type="ECO:0000256" key="7">
    <source>
        <dbReference type="SAM" id="Phobius"/>
    </source>
</evidence>
<evidence type="ECO:0000256" key="8">
    <source>
        <dbReference type="SAM" id="SignalP"/>
    </source>
</evidence>
<feature type="signal peptide" evidence="8">
    <location>
        <begin position="1"/>
        <end position="21"/>
    </location>
</feature>
<keyword evidence="2" id="KW-1003">Cell membrane</keyword>
<keyword evidence="10" id="KW-0966">Cell projection</keyword>
<comment type="subcellular location">
    <subcellularLocation>
        <location evidence="1">Cell membrane</location>
        <topology evidence="1">Multi-pass membrane protein</topology>
    </subcellularLocation>
    <subcellularLocation>
        <location evidence="6">Membrane</location>
        <topology evidence="6">Multi-pass membrane protein</topology>
    </subcellularLocation>
</comment>
<evidence type="ECO:0000256" key="2">
    <source>
        <dbReference type="ARBA" id="ARBA00022475"/>
    </source>
</evidence>
<keyword evidence="11" id="KW-1185">Reference proteome</keyword>
<evidence type="ECO:0000313" key="11">
    <source>
        <dbReference type="Proteomes" id="UP000248012"/>
    </source>
</evidence>
<keyword evidence="5 7" id="KW-0472">Membrane</keyword>
<keyword evidence="8" id="KW-0732">Signal</keyword>
<evidence type="ECO:0000256" key="1">
    <source>
        <dbReference type="ARBA" id="ARBA00004651"/>
    </source>
</evidence>
<evidence type="ECO:0000256" key="6">
    <source>
        <dbReference type="RuleBase" id="RU004057"/>
    </source>
</evidence>
<keyword evidence="3 7" id="KW-0812">Transmembrane</keyword>
<keyword evidence="6" id="KW-0813">Transport</keyword>